<feature type="repeat" description="ANK" evidence="3">
    <location>
        <begin position="103"/>
        <end position="135"/>
    </location>
</feature>
<evidence type="ECO:0000313" key="4">
    <source>
        <dbReference type="EMBL" id="AEX13478.1"/>
    </source>
</evidence>
<dbReference type="Pfam" id="PF12796">
    <property type="entry name" value="Ank_2"/>
    <property type="match status" value="2"/>
</dbReference>
<dbReference type="InterPro" id="IPR036770">
    <property type="entry name" value="Ankyrin_rpt-contain_sf"/>
</dbReference>
<accession>K7NRV6</accession>
<feature type="non-terminal residue" evidence="4">
    <location>
        <position position="1"/>
    </location>
</feature>
<evidence type="ECO:0000256" key="3">
    <source>
        <dbReference type="PROSITE-ProRule" id="PRU00023"/>
    </source>
</evidence>
<feature type="non-terminal residue" evidence="4">
    <location>
        <position position="147"/>
    </location>
</feature>
<feature type="repeat" description="ANK" evidence="3">
    <location>
        <begin position="2"/>
        <end position="34"/>
    </location>
</feature>
<dbReference type="SUPFAM" id="SSF48403">
    <property type="entry name" value="Ankyrin repeat"/>
    <property type="match status" value="1"/>
</dbReference>
<sequence>EFSVTELHWAVRSNDAGMIKKLLEGGNPIQSSDSIGRTPLHWATVLGHEKALKALLLNTSRQIIDTKDKLGRTPLHYGCAGGRTQFASILIKRGASVNSKDSKGRTPLHYAAQNVKVDMVELLLNNGANKDVGDCNGVRPWDLALKW</sequence>
<name>K7NRV6_PINRA</name>
<dbReference type="EMBL" id="JQ022713">
    <property type="protein sequence ID" value="AEX13478.1"/>
    <property type="molecule type" value="Genomic_DNA"/>
</dbReference>
<protein>
    <submittedName>
        <fullName evidence="4">Uncharacterized protein</fullName>
    </submittedName>
</protein>
<dbReference type="InterPro" id="IPR002110">
    <property type="entry name" value="Ankyrin_rpt"/>
</dbReference>
<feature type="repeat" description="ANK" evidence="3">
    <location>
        <begin position="70"/>
        <end position="102"/>
    </location>
</feature>
<keyword evidence="1" id="KW-0677">Repeat</keyword>
<gene>
    <name evidence="4" type="ORF">UMN_4616_01</name>
</gene>
<evidence type="ECO:0000256" key="1">
    <source>
        <dbReference type="ARBA" id="ARBA00022737"/>
    </source>
</evidence>
<dbReference type="PRINTS" id="PR01415">
    <property type="entry name" value="ANKYRIN"/>
</dbReference>
<dbReference type="AlphaFoldDB" id="K7NRV6"/>
<dbReference type="SMART" id="SM00248">
    <property type="entry name" value="ANK"/>
    <property type="match status" value="4"/>
</dbReference>
<dbReference type="PROSITE" id="PS50297">
    <property type="entry name" value="ANK_REP_REGION"/>
    <property type="match status" value="3"/>
</dbReference>
<proteinExistence type="predicted"/>
<dbReference type="PROSITE" id="PS50088">
    <property type="entry name" value="ANK_REPEAT"/>
    <property type="match status" value="4"/>
</dbReference>
<evidence type="ECO:0000256" key="2">
    <source>
        <dbReference type="ARBA" id="ARBA00023043"/>
    </source>
</evidence>
<reference evidence="4" key="1">
    <citation type="submission" date="2011-11" db="EMBL/GenBank/DDBJ databases">
        <title>Nucleotide Diversity and Divergence in the Loblolly Pine Gene Space.</title>
        <authorList>
            <person name="Neale D.B."/>
            <person name="Wegrzyn J.L."/>
            <person name="Lee J.M."/>
            <person name="Eckert A.J."/>
            <person name="Liechty J.D."/>
            <person name="Stevens K.A."/>
            <person name="Langley C.H."/>
        </authorList>
    </citation>
    <scope>NUCLEOTIDE SEQUENCE</scope>
    <source>
        <strain evidence="4">10803</strain>
        <tissue evidence="4">Megagametophyte</tissue>
    </source>
</reference>
<organism evidence="4">
    <name type="scientific">Pinus radiata</name>
    <name type="common">Monterey pine</name>
    <name type="synonym">Pinus insignis</name>
    <dbReference type="NCBI Taxonomy" id="3347"/>
    <lineage>
        <taxon>Eukaryota</taxon>
        <taxon>Viridiplantae</taxon>
        <taxon>Streptophyta</taxon>
        <taxon>Embryophyta</taxon>
        <taxon>Tracheophyta</taxon>
        <taxon>Spermatophyta</taxon>
        <taxon>Pinopsida</taxon>
        <taxon>Pinidae</taxon>
        <taxon>Conifers I</taxon>
        <taxon>Pinales</taxon>
        <taxon>Pinaceae</taxon>
        <taxon>Pinus</taxon>
        <taxon>Pinus subgen. Pinus</taxon>
    </lineage>
</organism>
<keyword evidence="2 3" id="KW-0040">ANK repeat</keyword>
<dbReference type="Gene3D" id="1.25.40.20">
    <property type="entry name" value="Ankyrin repeat-containing domain"/>
    <property type="match status" value="1"/>
</dbReference>
<dbReference type="PANTHER" id="PTHR24171">
    <property type="entry name" value="ANKYRIN REPEAT DOMAIN-CONTAINING PROTEIN 39-RELATED"/>
    <property type="match status" value="1"/>
</dbReference>
<feature type="repeat" description="ANK" evidence="3">
    <location>
        <begin position="35"/>
        <end position="56"/>
    </location>
</feature>